<dbReference type="SMART" id="SM00304">
    <property type="entry name" value="HAMP"/>
    <property type="match status" value="1"/>
</dbReference>
<dbReference type="GO" id="GO:0006935">
    <property type="term" value="P:chemotaxis"/>
    <property type="evidence" value="ECO:0007669"/>
    <property type="project" value="UniProtKB-KW"/>
</dbReference>
<dbReference type="KEGG" id="pdh:B9T62_04145"/>
<dbReference type="Gene3D" id="3.30.450.20">
    <property type="entry name" value="PAS domain"/>
    <property type="match status" value="2"/>
</dbReference>
<keyword evidence="3" id="KW-0145">Chemotaxis</keyword>
<feature type="transmembrane region" description="Helical" evidence="10">
    <location>
        <begin position="278"/>
        <end position="298"/>
    </location>
</feature>
<evidence type="ECO:0000256" key="6">
    <source>
        <dbReference type="ARBA" id="ARBA00023136"/>
    </source>
</evidence>
<dbReference type="InterPro" id="IPR004089">
    <property type="entry name" value="MCPsignal_dom"/>
</dbReference>
<evidence type="ECO:0000256" key="3">
    <source>
        <dbReference type="ARBA" id="ARBA00022500"/>
    </source>
</evidence>
<dbReference type="CDD" id="cd18773">
    <property type="entry name" value="PDC1_HK_sensor"/>
    <property type="match status" value="1"/>
</dbReference>
<evidence type="ECO:0000259" key="11">
    <source>
        <dbReference type="PROSITE" id="PS50111"/>
    </source>
</evidence>
<evidence type="ECO:0000256" key="2">
    <source>
        <dbReference type="ARBA" id="ARBA00022475"/>
    </source>
</evidence>
<proteinExistence type="inferred from homology"/>
<comment type="similarity">
    <text evidence="8">Belongs to the methyl-accepting chemotaxis (MCP) protein family.</text>
</comment>
<dbReference type="InterPro" id="IPR033479">
    <property type="entry name" value="dCache_1"/>
</dbReference>
<dbReference type="InterPro" id="IPR003660">
    <property type="entry name" value="HAMP_dom"/>
</dbReference>
<dbReference type="PANTHER" id="PTHR32089">
    <property type="entry name" value="METHYL-ACCEPTING CHEMOTAXIS PROTEIN MCPB"/>
    <property type="match status" value="1"/>
</dbReference>
<evidence type="ECO:0000313" key="13">
    <source>
        <dbReference type="EMBL" id="ASA20055.1"/>
    </source>
</evidence>
<evidence type="ECO:0000256" key="5">
    <source>
        <dbReference type="ARBA" id="ARBA00022989"/>
    </source>
</evidence>
<keyword evidence="14" id="KW-1185">Reference proteome</keyword>
<dbReference type="Pfam" id="PF00672">
    <property type="entry name" value="HAMP"/>
    <property type="match status" value="1"/>
</dbReference>
<evidence type="ECO:0000256" key="9">
    <source>
        <dbReference type="PROSITE-ProRule" id="PRU00284"/>
    </source>
</evidence>
<organism evidence="13 14">
    <name type="scientific">Paenibacillus donghaensis</name>
    <dbReference type="NCBI Taxonomy" id="414771"/>
    <lineage>
        <taxon>Bacteria</taxon>
        <taxon>Bacillati</taxon>
        <taxon>Bacillota</taxon>
        <taxon>Bacilli</taxon>
        <taxon>Bacillales</taxon>
        <taxon>Paenibacillaceae</taxon>
        <taxon>Paenibacillus</taxon>
    </lineage>
</organism>
<evidence type="ECO:0000256" key="4">
    <source>
        <dbReference type="ARBA" id="ARBA00022692"/>
    </source>
</evidence>
<dbReference type="CDD" id="cd06225">
    <property type="entry name" value="HAMP"/>
    <property type="match status" value="1"/>
</dbReference>
<feature type="domain" description="Methyl-accepting transducer" evidence="11">
    <location>
        <begin position="370"/>
        <end position="641"/>
    </location>
</feature>
<keyword evidence="5 10" id="KW-1133">Transmembrane helix</keyword>
<sequence>MLGMKKKFRFTVRKKLYLSFFIVLLIPALIIGWTASETSRDKMQEQMLGSAEQSVETVNLIISNAIQAKMHDADYLTSIINASMIDGPRSPRIVPSLEQYLGMHADANDIYIGTKEGLMIRGKAKDDSSYDPRERDWYKLAMKTPGKIAMTPIIINTSGKPALVMSKTLPDGSGVLGISLNLDVLSAQSSIHIGDKGYVVVLDGAKKVIVHPDLKPADEAGKSYADPMFAEPSGIFDYDLGDNGKKMVFQTNEATGWKIGGSLYEEELNEGADAIQRIVTITIVVILLVLIAACSFLVNSITRPLLRLQESAAVISKGDLTALIDTRKQDEIGNVARSFQSMVDNLRAMIMGVQETTELVSSSAEELAASAEQSSHAIEHVSGSVQEMAAGSEQQVGSVQQGAQSLTNISAEIQNLSGQMQEMSSGMQQTSASAHEGNQAAMEAAQQIYSVQETVGRLDGIVNKLGERSLEIDNIVEVITNISQQTNLLALNASIEAARAGEQGRGFAVVASEVRKLAFNSEQSAFQISELVQAVRMHVEEVAAEMVVTKTKVESGIEAVNISGRSFSEITRTVEHSASTLEELANAAQEMNGNAAAVVEHMNKIKSISEHASEITDSVSAATQQQQASTEEIASSAAGLSSMAEQLQQLVLRFKIYHN</sequence>
<dbReference type="SMART" id="SM00283">
    <property type="entry name" value="MA"/>
    <property type="match status" value="1"/>
</dbReference>
<gene>
    <name evidence="13" type="ORF">B9T62_04145</name>
</gene>
<dbReference type="Gene3D" id="1.10.287.950">
    <property type="entry name" value="Methyl-accepting chemotaxis protein"/>
    <property type="match status" value="1"/>
</dbReference>
<evidence type="ECO:0000256" key="7">
    <source>
        <dbReference type="ARBA" id="ARBA00023224"/>
    </source>
</evidence>
<keyword evidence="4 10" id="KW-0812">Transmembrane</keyword>
<dbReference type="EMBL" id="CP021780">
    <property type="protein sequence ID" value="ASA20055.1"/>
    <property type="molecule type" value="Genomic_DNA"/>
</dbReference>
<dbReference type="Pfam" id="PF02743">
    <property type="entry name" value="dCache_1"/>
    <property type="match status" value="1"/>
</dbReference>
<evidence type="ECO:0000259" key="12">
    <source>
        <dbReference type="PROSITE" id="PS50885"/>
    </source>
</evidence>
<dbReference type="CDD" id="cd12912">
    <property type="entry name" value="PDC2_MCP_like"/>
    <property type="match status" value="1"/>
</dbReference>
<dbReference type="GO" id="GO:0007165">
    <property type="term" value="P:signal transduction"/>
    <property type="evidence" value="ECO:0007669"/>
    <property type="project" value="UniProtKB-KW"/>
</dbReference>
<name>A0A2Z2K9F6_9BACL</name>
<evidence type="ECO:0000256" key="1">
    <source>
        <dbReference type="ARBA" id="ARBA00004651"/>
    </source>
</evidence>
<evidence type="ECO:0000256" key="8">
    <source>
        <dbReference type="ARBA" id="ARBA00029447"/>
    </source>
</evidence>
<evidence type="ECO:0000256" key="10">
    <source>
        <dbReference type="SAM" id="Phobius"/>
    </source>
</evidence>
<dbReference type="PROSITE" id="PS50111">
    <property type="entry name" value="CHEMOTAXIS_TRANSDUC_2"/>
    <property type="match status" value="1"/>
</dbReference>
<dbReference type="PANTHER" id="PTHR32089:SF114">
    <property type="entry name" value="METHYL-ACCEPTING CHEMOTAXIS PROTEIN MCPB"/>
    <property type="match status" value="1"/>
</dbReference>
<evidence type="ECO:0008006" key="15">
    <source>
        <dbReference type="Google" id="ProtNLM"/>
    </source>
</evidence>
<comment type="subcellular location">
    <subcellularLocation>
        <location evidence="1">Cell membrane</location>
        <topology evidence="1">Multi-pass membrane protein</topology>
    </subcellularLocation>
</comment>
<dbReference type="PROSITE" id="PS50885">
    <property type="entry name" value="HAMP"/>
    <property type="match status" value="1"/>
</dbReference>
<dbReference type="Pfam" id="PF00015">
    <property type="entry name" value="MCPsignal"/>
    <property type="match status" value="1"/>
</dbReference>
<keyword evidence="7 9" id="KW-0807">Transducer</keyword>
<keyword evidence="2" id="KW-1003">Cell membrane</keyword>
<dbReference type="CDD" id="cd11386">
    <property type="entry name" value="MCP_signal"/>
    <property type="match status" value="1"/>
</dbReference>
<dbReference type="Gene3D" id="6.10.340.10">
    <property type="match status" value="1"/>
</dbReference>
<protein>
    <recommendedName>
        <fullName evidence="15">Chemotaxis protein</fullName>
    </recommendedName>
</protein>
<accession>A0A2Z2K9F6</accession>
<dbReference type="SUPFAM" id="SSF58104">
    <property type="entry name" value="Methyl-accepting chemotaxis protein (MCP) signaling domain"/>
    <property type="match status" value="1"/>
</dbReference>
<dbReference type="AlphaFoldDB" id="A0A2Z2K9F6"/>
<dbReference type="GO" id="GO:0005886">
    <property type="term" value="C:plasma membrane"/>
    <property type="evidence" value="ECO:0007669"/>
    <property type="project" value="UniProtKB-SubCell"/>
</dbReference>
<evidence type="ECO:0000313" key="14">
    <source>
        <dbReference type="Proteomes" id="UP000249890"/>
    </source>
</evidence>
<dbReference type="Proteomes" id="UP000249890">
    <property type="component" value="Chromosome"/>
</dbReference>
<keyword evidence="6 10" id="KW-0472">Membrane</keyword>
<feature type="domain" description="HAMP" evidence="12">
    <location>
        <begin position="299"/>
        <end position="351"/>
    </location>
</feature>
<reference evidence="13 14" key="1">
    <citation type="submission" date="2017-06" db="EMBL/GenBank/DDBJ databases">
        <title>Complete genome sequence of Paenibacillus donghaensis KCTC 13049T isolated from East Sea sediment, South Korea.</title>
        <authorList>
            <person name="Jung B.K."/>
            <person name="Hong S.-J."/>
            <person name="Shin J.-H."/>
        </authorList>
    </citation>
    <scope>NUCLEOTIDE SEQUENCE [LARGE SCALE GENOMIC DNA]</scope>
    <source>
        <strain evidence="13 14">KCTC 13049</strain>
    </source>
</reference>